<dbReference type="CDD" id="cd00093">
    <property type="entry name" value="HTH_XRE"/>
    <property type="match status" value="1"/>
</dbReference>
<dbReference type="GO" id="GO:0003677">
    <property type="term" value="F:DNA binding"/>
    <property type="evidence" value="ECO:0007669"/>
    <property type="project" value="InterPro"/>
</dbReference>
<protein>
    <submittedName>
        <fullName evidence="3">Helix-turn-helix domain-containing protein</fullName>
    </submittedName>
</protein>
<organism evidence="3 4">
    <name type="scientific">Cryobacterium psychrotolerans</name>
    <dbReference type="NCBI Taxonomy" id="386301"/>
    <lineage>
        <taxon>Bacteria</taxon>
        <taxon>Bacillati</taxon>
        <taxon>Actinomycetota</taxon>
        <taxon>Actinomycetes</taxon>
        <taxon>Micrococcales</taxon>
        <taxon>Microbacteriaceae</taxon>
        <taxon>Cryobacterium</taxon>
    </lineage>
</organism>
<dbReference type="InterPro" id="IPR010982">
    <property type="entry name" value="Lambda_DNA-bd_dom_sf"/>
</dbReference>
<dbReference type="RefSeq" id="WP_166784475.1">
    <property type="nucleotide sequence ID" value="NZ_FNFU01000006.1"/>
</dbReference>
<dbReference type="AlphaFoldDB" id="A0A1G9BX92"/>
<sequence length="87" mass="9580">MDVYTARDLGAAARQKRETLGMTQQALADAAGVTRDWLLDFEAGNPSSSLGRVFTVLNTLHLHVDLTDTPEDESDSALDDVFRDLDR</sequence>
<dbReference type="STRING" id="386301.SAMN05216282_10661"/>
<evidence type="ECO:0000259" key="2">
    <source>
        <dbReference type="SMART" id="SM00530"/>
    </source>
</evidence>
<evidence type="ECO:0000313" key="3">
    <source>
        <dbReference type="EMBL" id="SDK44017.1"/>
    </source>
</evidence>
<keyword evidence="4" id="KW-1185">Reference proteome</keyword>
<feature type="compositionally biased region" description="Acidic residues" evidence="1">
    <location>
        <begin position="68"/>
        <end position="78"/>
    </location>
</feature>
<dbReference type="Gene3D" id="1.10.260.40">
    <property type="entry name" value="lambda repressor-like DNA-binding domains"/>
    <property type="match status" value="1"/>
</dbReference>
<feature type="region of interest" description="Disordered" evidence="1">
    <location>
        <begin position="68"/>
        <end position="87"/>
    </location>
</feature>
<reference evidence="3 4" key="1">
    <citation type="submission" date="2016-10" db="EMBL/GenBank/DDBJ databases">
        <authorList>
            <person name="de Groot N.N."/>
        </authorList>
    </citation>
    <scope>NUCLEOTIDE SEQUENCE [LARGE SCALE GENOMIC DNA]</scope>
    <source>
        <strain evidence="3 4">CGMCC 1.5382</strain>
    </source>
</reference>
<dbReference type="InterPro" id="IPR001387">
    <property type="entry name" value="Cro/C1-type_HTH"/>
</dbReference>
<dbReference type="EMBL" id="FNFU01000006">
    <property type="protein sequence ID" value="SDK44017.1"/>
    <property type="molecule type" value="Genomic_DNA"/>
</dbReference>
<accession>A0A1G9BX92</accession>
<name>A0A1G9BX92_9MICO</name>
<dbReference type="Pfam" id="PF13560">
    <property type="entry name" value="HTH_31"/>
    <property type="match status" value="1"/>
</dbReference>
<dbReference type="SUPFAM" id="SSF47413">
    <property type="entry name" value="lambda repressor-like DNA-binding domains"/>
    <property type="match status" value="1"/>
</dbReference>
<dbReference type="SMART" id="SM00530">
    <property type="entry name" value="HTH_XRE"/>
    <property type="match status" value="1"/>
</dbReference>
<proteinExistence type="predicted"/>
<feature type="domain" description="HTH cro/C1-type" evidence="2">
    <location>
        <begin position="12"/>
        <end position="67"/>
    </location>
</feature>
<dbReference type="Proteomes" id="UP000198701">
    <property type="component" value="Unassembled WGS sequence"/>
</dbReference>
<evidence type="ECO:0000313" key="4">
    <source>
        <dbReference type="Proteomes" id="UP000198701"/>
    </source>
</evidence>
<gene>
    <name evidence="3" type="ORF">SAMN05216282_10661</name>
</gene>
<evidence type="ECO:0000256" key="1">
    <source>
        <dbReference type="SAM" id="MobiDB-lite"/>
    </source>
</evidence>